<name>A0A395J555_9HELO</name>
<dbReference type="OrthoDB" id="3555028at2759"/>
<evidence type="ECO:0000313" key="3">
    <source>
        <dbReference type="Proteomes" id="UP000249056"/>
    </source>
</evidence>
<comment type="caution">
    <text evidence="2">The sequence shown here is derived from an EMBL/GenBank/DDBJ whole genome shotgun (WGS) entry which is preliminary data.</text>
</comment>
<accession>A0A395J555</accession>
<feature type="region of interest" description="Disordered" evidence="1">
    <location>
        <begin position="1"/>
        <end position="27"/>
    </location>
</feature>
<evidence type="ECO:0000313" key="2">
    <source>
        <dbReference type="EMBL" id="RAL67396.1"/>
    </source>
</evidence>
<keyword evidence="3" id="KW-1185">Reference proteome</keyword>
<reference evidence="2 3" key="1">
    <citation type="submission" date="2018-06" db="EMBL/GenBank/DDBJ databases">
        <title>Genome Sequence of the Brown Rot Fungal Pathogen Monilinia fructigena.</title>
        <authorList>
            <person name="Landi L."/>
            <person name="De Miccolis Angelini R.M."/>
            <person name="Pollastro S."/>
            <person name="Abate D."/>
            <person name="Faretra F."/>
            <person name="Romanazzi G."/>
        </authorList>
    </citation>
    <scope>NUCLEOTIDE SEQUENCE [LARGE SCALE GENOMIC DNA]</scope>
    <source>
        <strain evidence="2 3">Mfrg269</strain>
    </source>
</reference>
<gene>
    <name evidence="2" type="ORF">DID88_008151</name>
</gene>
<sequence>MTEKLVKGKQGNLNRRRPAMKGPVKQASTAVTNTFQNTTATDSLGVGQVTVRIDQTPSTKPEKRGRKRAAVREESDESPVQRKRINKSIANSLNVVTSKSCSRERNKTNRYMGGSERLGNYLKQQDGHFENGMGWPQIEYYDPFGEQGDELDEFQLSRCNV</sequence>
<dbReference type="Proteomes" id="UP000249056">
    <property type="component" value="Unassembled WGS sequence"/>
</dbReference>
<feature type="region of interest" description="Disordered" evidence="1">
    <location>
        <begin position="51"/>
        <end position="111"/>
    </location>
</feature>
<dbReference type="EMBL" id="QKRW01000003">
    <property type="protein sequence ID" value="RAL67396.1"/>
    <property type="molecule type" value="Genomic_DNA"/>
</dbReference>
<dbReference type="AlphaFoldDB" id="A0A395J555"/>
<protein>
    <submittedName>
        <fullName evidence="2">Uncharacterized protein</fullName>
    </submittedName>
</protein>
<proteinExistence type="predicted"/>
<organism evidence="2 3">
    <name type="scientific">Monilinia fructigena</name>
    <dbReference type="NCBI Taxonomy" id="38457"/>
    <lineage>
        <taxon>Eukaryota</taxon>
        <taxon>Fungi</taxon>
        <taxon>Dikarya</taxon>
        <taxon>Ascomycota</taxon>
        <taxon>Pezizomycotina</taxon>
        <taxon>Leotiomycetes</taxon>
        <taxon>Helotiales</taxon>
        <taxon>Sclerotiniaceae</taxon>
        <taxon>Monilinia</taxon>
    </lineage>
</organism>
<evidence type="ECO:0000256" key="1">
    <source>
        <dbReference type="SAM" id="MobiDB-lite"/>
    </source>
</evidence>
<feature type="compositionally biased region" description="Polar residues" evidence="1">
    <location>
        <begin position="88"/>
        <end position="100"/>
    </location>
</feature>